<dbReference type="InterPro" id="IPR011051">
    <property type="entry name" value="RmlC_Cupin_sf"/>
</dbReference>
<dbReference type="Gene3D" id="2.60.120.10">
    <property type="entry name" value="Jelly Rolls"/>
    <property type="match status" value="1"/>
</dbReference>
<evidence type="ECO:0000313" key="3">
    <source>
        <dbReference type="Proteomes" id="UP000183585"/>
    </source>
</evidence>
<sequence>MKINWSDHEELKAEGIALSRRFVFGQEMSCLKVVADQSGDLNLPPHWHENEQWVVVTEGSIRFVCEGTEYELNAGDVAYIPSRQRHTATFVGEEGAVLLEFSAPPRLDLVPGSVVPSSMIFDQNPPE</sequence>
<dbReference type="InterPro" id="IPR013096">
    <property type="entry name" value="Cupin_2"/>
</dbReference>
<reference evidence="3" key="1">
    <citation type="submission" date="2016-06" db="EMBL/GenBank/DDBJ databases">
        <authorList>
            <person name="Varghese N."/>
            <person name="Submissions Spin"/>
        </authorList>
    </citation>
    <scope>NUCLEOTIDE SEQUENCE [LARGE SCALE GENOMIC DNA]</scope>
    <source>
        <strain evidence="3">DSM 43168</strain>
    </source>
</reference>
<gene>
    <name evidence="2" type="ORF">GA0070563_12071</name>
</gene>
<dbReference type="Proteomes" id="UP000183585">
    <property type="component" value="Unassembled WGS sequence"/>
</dbReference>
<protein>
    <submittedName>
        <fullName evidence="2">Cupin domain-containing protein</fullName>
    </submittedName>
</protein>
<dbReference type="SUPFAM" id="SSF51182">
    <property type="entry name" value="RmlC-like cupins"/>
    <property type="match status" value="1"/>
</dbReference>
<dbReference type="RefSeq" id="WP_074478906.1">
    <property type="nucleotide sequence ID" value="NZ_FMCT01000020.1"/>
</dbReference>
<dbReference type="Pfam" id="PF07883">
    <property type="entry name" value="Cupin_2"/>
    <property type="match status" value="1"/>
</dbReference>
<evidence type="ECO:0000259" key="1">
    <source>
        <dbReference type="Pfam" id="PF07883"/>
    </source>
</evidence>
<keyword evidence="3" id="KW-1185">Reference proteome</keyword>
<accession>A0A1C5AVD0</accession>
<dbReference type="PANTHER" id="PTHR40112">
    <property type="entry name" value="H2HPP ISOMERASE"/>
    <property type="match status" value="1"/>
</dbReference>
<dbReference type="AlphaFoldDB" id="A0A1C5AVD0"/>
<dbReference type="InterPro" id="IPR052535">
    <property type="entry name" value="Bacilysin_H2HPP_isomerase"/>
</dbReference>
<feature type="domain" description="Cupin type-2" evidence="1">
    <location>
        <begin position="37"/>
        <end position="100"/>
    </location>
</feature>
<evidence type="ECO:0000313" key="2">
    <source>
        <dbReference type="EMBL" id="SCF49011.1"/>
    </source>
</evidence>
<dbReference type="InterPro" id="IPR014710">
    <property type="entry name" value="RmlC-like_jellyroll"/>
</dbReference>
<name>A0A1C5AVD0_9ACTN</name>
<dbReference type="PANTHER" id="PTHR40112:SF1">
    <property type="entry name" value="H2HPP ISOMERASE"/>
    <property type="match status" value="1"/>
</dbReference>
<dbReference type="EMBL" id="FMCT01000020">
    <property type="protein sequence ID" value="SCF49011.1"/>
    <property type="molecule type" value="Genomic_DNA"/>
</dbReference>
<organism evidence="2 3">
    <name type="scientific">Micromonospora carbonacea</name>
    <dbReference type="NCBI Taxonomy" id="47853"/>
    <lineage>
        <taxon>Bacteria</taxon>
        <taxon>Bacillati</taxon>
        <taxon>Actinomycetota</taxon>
        <taxon>Actinomycetes</taxon>
        <taxon>Micromonosporales</taxon>
        <taxon>Micromonosporaceae</taxon>
        <taxon>Micromonospora</taxon>
    </lineage>
</organism>
<proteinExistence type="predicted"/>